<dbReference type="Proteomes" id="UP000814128">
    <property type="component" value="Unassembled WGS sequence"/>
</dbReference>
<name>A0ACB8Q5A6_9AGAM</name>
<sequence>MPRLRVAAGTSLDDLHPITVNSGTPHHLASDLFEGSILAYIKDFPGPDGRPLESEYFEREDRKGVTWSIQVQGRFLRPVSADNVMFGNTFDRPLQLPWGVGAAFRFMKYIDPTLEHDLTSRTKPWALSPLVSTMPYFAHARFEDGTEPPTFPPRSSLDDDLSQLHLAVQTPSRSPMSSPASSRSGSSESVASMSSRATSFGSQEDKEMGSSRKMLSKLSAGTKNDLKHIRDARQRRSFFATQEHRRNVVFGPSDLITTDFCYGFIQFAPSPSLQLPGGISFDLMRYWDGQPVRFMCCERKGSAADDGDEDVPWGRVSWCIVIELVED</sequence>
<reference evidence="1" key="1">
    <citation type="submission" date="2021-02" db="EMBL/GenBank/DDBJ databases">
        <authorList>
            <consortium name="DOE Joint Genome Institute"/>
            <person name="Ahrendt S."/>
            <person name="Looney B.P."/>
            <person name="Miyauchi S."/>
            <person name="Morin E."/>
            <person name="Drula E."/>
            <person name="Courty P.E."/>
            <person name="Chicoki N."/>
            <person name="Fauchery L."/>
            <person name="Kohler A."/>
            <person name="Kuo A."/>
            <person name="Labutti K."/>
            <person name="Pangilinan J."/>
            <person name="Lipzen A."/>
            <person name="Riley R."/>
            <person name="Andreopoulos W."/>
            <person name="He G."/>
            <person name="Johnson J."/>
            <person name="Barry K.W."/>
            <person name="Grigoriev I.V."/>
            <person name="Nagy L."/>
            <person name="Hibbett D."/>
            <person name="Henrissat B."/>
            <person name="Matheny P.B."/>
            <person name="Labbe J."/>
            <person name="Martin F."/>
        </authorList>
    </citation>
    <scope>NUCLEOTIDE SEQUENCE</scope>
    <source>
        <strain evidence="1">EC-137</strain>
    </source>
</reference>
<gene>
    <name evidence="1" type="ORF">K488DRAFT_64527</name>
</gene>
<keyword evidence="2" id="KW-1185">Reference proteome</keyword>
<evidence type="ECO:0000313" key="2">
    <source>
        <dbReference type="Proteomes" id="UP000814128"/>
    </source>
</evidence>
<reference evidence="1" key="2">
    <citation type="journal article" date="2022" name="New Phytol.">
        <title>Evolutionary transition to the ectomycorrhizal habit in the genomes of a hyperdiverse lineage of mushroom-forming fungi.</title>
        <authorList>
            <person name="Looney B."/>
            <person name="Miyauchi S."/>
            <person name="Morin E."/>
            <person name="Drula E."/>
            <person name="Courty P.E."/>
            <person name="Kohler A."/>
            <person name="Kuo A."/>
            <person name="LaButti K."/>
            <person name="Pangilinan J."/>
            <person name="Lipzen A."/>
            <person name="Riley R."/>
            <person name="Andreopoulos W."/>
            <person name="He G."/>
            <person name="Johnson J."/>
            <person name="Nolan M."/>
            <person name="Tritt A."/>
            <person name="Barry K.W."/>
            <person name="Grigoriev I.V."/>
            <person name="Nagy L.G."/>
            <person name="Hibbett D."/>
            <person name="Henrissat B."/>
            <person name="Matheny P.B."/>
            <person name="Labbe J."/>
            <person name="Martin F.M."/>
        </authorList>
    </citation>
    <scope>NUCLEOTIDE SEQUENCE</scope>
    <source>
        <strain evidence="1">EC-137</strain>
    </source>
</reference>
<dbReference type="EMBL" id="MU274191">
    <property type="protein sequence ID" value="KAI0026781.1"/>
    <property type="molecule type" value="Genomic_DNA"/>
</dbReference>
<protein>
    <submittedName>
        <fullName evidence="1">Uncharacterized protein</fullName>
    </submittedName>
</protein>
<evidence type="ECO:0000313" key="1">
    <source>
        <dbReference type="EMBL" id="KAI0026781.1"/>
    </source>
</evidence>
<organism evidence="1 2">
    <name type="scientific">Vararia minispora EC-137</name>
    <dbReference type="NCBI Taxonomy" id="1314806"/>
    <lineage>
        <taxon>Eukaryota</taxon>
        <taxon>Fungi</taxon>
        <taxon>Dikarya</taxon>
        <taxon>Basidiomycota</taxon>
        <taxon>Agaricomycotina</taxon>
        <taxon>Agaricomycetes</taxon>
        <taxon>Russulales</taxon>
        <taxon>Lachnocladiaceae</taxon>
        <taxon>Vararia</taxon>
    </lineage>
</organism>
<proteinExistence type="predicted"/>
<comment type="caution">
    <text evidence="1">The sequence shown here is derived from an EMBL/GenBank/DDBJ whole genome shotgun (WGS) entry which is preliminary data.</text>
</comment>
<accession>A0ACB8Q5A6</accession>